<gene>
    <name evidence="2" type="ORF">HMPREF3185_01065</name>
</gene>
<sequence>MKDTISMKSIALYALLLSLGLSLSSRAQSPIGSIHPFDIRKYTVLDSANYRINYKTTCLLDPKKHDKVTNEMYLLVGRKISKFGHVCVLDNQQELIAAESQESGPGIEARGMGGMEVYKYLSGTKPYSELTFRLFIYSYRYTLIYSDELHPQSWTLTDERKDVLGYSCQRATARFRGRDYTAWVATDIPISNGPWLLGGAPGLILEAYDAKREYIFEATSISQLPKALPIVKYKDNYKRMDRSKVRDLCRRMHADIVQTLTTAFPRAGIQIKDPTFYYNPIELE</sequence>
<evidence type="ECO:0000313" key="2">
    <source>
        <dbReference type="EMBL" id="KXB76128.1"/>
    </source>
</evidence>
<dbReference type="EMBL" id="LSDK01000076">
    <property type="protein sequence ID" value="KXB76128.1"/>
    <property type="molecule type" value="Genomic_DNA"/>
</dbReference>
<evidence type="ECO:0000313" key="3">
    <source>
        <dbReference type="Proteomes" id="UP000070224"/>
    </source>
</evidence>
<feature type="signal peptide" evidence="1">
    <location>
        <begin position="1"/>
        <end position="27"/>
    </location>
</feature>
<proteinExistence type="predicted"/>
<evidence type="ECO:0000256" key="1">
    <source>
        <dbReference type="SAM" id="SignalP"/>
    </source>
</evidence>
<comment type="caution">
    <text evidence="2">The sequence shown here is derived from an EMBL/GenBank/DDBJ whole genome shotgun (WGS) entry which is preliminary data.</text>
</comment>
<dbReference type="PATRIC" id="fig|322095.3.peg.1051"/>
<keyword evidence="1" id="KW-0732">Signal</keyword>
<evidence type="ECO:0008006" key="4">
    <source>
        <dbReference type="Google" id="ProtNLM"/>
    </source>
</evidence>
<dbReference type="STRING" id="322095.HMPREF3185_01065"/>
<protein>
    <recommendedName>
        <fullName evidence="4">GLPGLI family protein</fullName>
    </recommendedName>
</protein>
<dbReference type="Proteomes" id="UP000070224">
    <property type="component" value="Unassembled WGS sequence"/>
</dbReference>
<dbReference type="RefSeq" id="WP_060935386.1">
    <property type="nucleotide sequence ID" value="NZ_KQ960446.1"/>
</dbReference>
<organism evidence="2 3">
    <name type="scientific">Porphyromonas somerae</name>
    <dbReference type="NCBI Taxonomy" id="322095"/>
    <lineage>
        <taxon>Bacteria</taxon>
        <taxon>Pseudomonadati</taxon>
        <taxon>Bacteroidota</taxon>
        <taxon>Bacteroidia</taxon>
        <taxon>Bacteroidales</taxon>
        <taxon>Porphyromonadaceae</taxon>
        <taxon>Porphyromonas</taxon>
    </lineage>
</organism>
<dbReference type="OrthoDB" id="1012377at2"/>
<dbReference type="InterPro" id="IPR005901">
    <property type="entry name" value="GLPGLI"/>
</dbReference>
<reference evidence="3" key="1">
    <citation type="submission" date="2016-01" db="EMBL/GenBank/DDBJ databases">
        <authorList>
            <person name="Mitreva M."/>
            <person name="Pepin K.H."/>
            <person name="Mihindukulasuriya K.A."/>
            <person name="Fulton R."/>
            <person name="Fronick C."/>
            <person name="O'Laughlin M."/>
            <person name="Miner T."/>
            <person name="Herter B."/>
            <person name="Rosa B.A."/>
            <person name="Cordes M."/>
            <person name="Tomlinson C."/>
            <person name="Wollam A."/>
            <person name="Palsikar V.B."/>
            <person name="Mardis E.R."/>
            <person name="Wilson R.K."/>
        </authorList>
    </citation>
    <scope>NUCLEOTIDE SEQUENCE [LARGE SCALE GENOMIC DNA]</scope>
    <source>
        <strain evidence="3">KA00683</strain>
    </source>
</reference>
<name>A0A134B852_9PORP</name>
<keyword evidence="3" id="KW-1185">Reference proteome</keyword>
<feature type="chain" id="PRO_5007462205" description="GLPGLI family protein" evidence="1">
    <location>
        <begin position="28"/>
        <end position="284"/>
    </location>
</feature>
<accession>A0A134B852</accession>
<dbReference type="AlphaFoldDB" id="A0A134B852"/>
<dbReference type="NCBIfam" id="TIGR01200">
    <property type="entry name" value="GLPGLI"/>
    <property type="match status" value="1"/>
</dbReference>
<dbReference type="Pfam" id="PF22252">
    <property type="entry name" value="PNGase_F-II_N"/>
    <property type="match status" value="1"/>
</dbReference>